<sequence length="169" mass="17263">MLNDHGLHESIAAAAALCRDALANGGKLLLCGNGGSAADCQHIAAELVGRFEIERDALAAIALTTDTSALTAIGNDYGYEQVFSRQVAGLGQPGDVLIGFSTSGGSKNVVKAFEVAAKRGVKTIAMTGAKAGPLTDMADVWVACPSTRTANIQEGHITIGHLLCALIEG</sequence>
<dbReference type="OrthoDB" id="9810929at2"/>
<feature type="domain" description="SIS" evidence="1">
    <location>
        <begin position="18"/>
        <end position="169"/>
    </location>
</feature>
<reference evidence="2 3" key="1">
    <citation type="submission" date="2019-11" db="EMBL/GenBank/DDBJ databases">
        <authorList>
            <person name="Khan S.A."/>
            <person name="Jeon C.O."/>
            <person name="Chun B.H."/>
        </authorList>
    </citation>
    <scope>NUCLEOTIDE SEQUENCE [LARGE SCALE GENOMIC DNA]</scope>
    <source>
        <strain evidence="2 3">IMCC 1097</strain>
    </source>
</reference>
<keyword evidence="3" id="KW-1185">Reference proteome</keyword>
<name>A0A5Q2QFW0_9GAMM</name>
<dbReference type="InterPro" id="IPR035461">
    <property type="entry name" value="GmhA/DiaA"/>
</dbReference>
<dbReference type="EMBL" id="CP045871">
    <property type="protein sequence ID" value="QGG81242.1"/>
    <property type="molecule type" value="Genomic_DNA"/>
</dbReference>
<evidence type="ECO:0000313" key="3">
    <source>
        <dbReference type="Proteomes" id="UP000388235"/>
    </source>
</evidence>
<dbReference type="InterPro" id="IPR001347">
    <property type="entry name" value="SIS_dom"/>
</dbReference>
<dbReference type="PANTHER" id="PTHR30390">
    <property type="entry name" value="SEDOHEPTULOSE 7-PHOSPHATE ISOMERASE / DNAA INITIATOR-ASSOCIATING FACTOR FOR REPLICATION INITIATION"/>
    <property type="match status" value="1"/>
</dbReference>
<dbReference type="AlphaFoldDB" id="A0A5Q2QFW0"/>
<protein>
    <submittedName>
        <fullName evidence="2">SIS domain-containing protein</fullName>
    </submittedName>
</protein>
<evidence type="ECO:0000259" key="1">
    <source>
        <dbReference type="PROSITE" id="PS51464"/>
    </source>
</evidence>
<evidence type="ECO:0000313" key="2">
    <source>
        <dbReference type="EMBL" id="QGG81242.1"/>
    </source>
</evidence>
<dbReference type="PROSITE" id="PS51464">
    <property type="entry name" value="SIS"/>
    <property type="match status" value="1"/>
</dbReference>
<dbReference type="Pfam" id="PF13580">
    <property type="entry name" value="SIS_2"/>
    <property type="match status" value="1"/>
</dbReference>
<dbReference type="InterPro" id="IPR046348">
    <property type="entry name" value="SIS_dom_sf"/>
</dbReference>
<organism evidence="2 3">
    <name type="scientific">Litorivicinus lipolyticus</name>
    <dbReference type="NCBI Taxonomy" id="418701"/>
    <lineage>
        <taxon>Bacteria</taxon>
        <taxon>Pseudomonadati</taxon>
        <taxon>Pseudomonadota</taxon>
        <taxon>Gammaproteobacteria</taxon>
        <taxon>Oceanospirillales</taxon>
        <taxon>Litorivicinaceae</taxon>
        <taxon>Litorivicinus</taxon>
    </lineage>
</organism>
<dbReference type="GO" id="GO:0097367">
    <property type="term" value="F:carbohydrate derivative binding"/>
    <property type="evidence" value="ECO:0007669"/>
    <property type="project" value="InterPro"/>
</dbReference>
<proteinExistence type="predicted"/>
<dbReference type="InterPro" id="IPR050099">
    <property type="entry name" value="SIS_GmhA/DiaA_subfam"/>
</dbReference>
<dbReference type="SUPFAM" id="SSF53697">
    <property type="entry name" value="SIS domain"/>
    <property type="match status" value="1"/>
</dbReference>
<dbReference type="GO" id="GO:1901135">
    <property type="term" value="P:carbohydrate derivative metabolic process"/>
    <property type="evidence" value="ECO:0007669"/>
    <property type="project" value="InterPro"/>
</dbReference>
<gene>
    <name evidence="2" type="ORF">GH975_00355</name>
</gene>
<dbReference type="KEGG" id="llp:GH975_00355"/>
<dbReference type="PANTHER" id="PTHR30390:SF6">
    <property type="entry name" value="DNAA INITIATOR-ASSOCIATING PROTEIN DIAA"/>
    <property type="match status" value="1"/>
</dbReference>
<dbReference type="Gene3D" id="3.40.50.10490">
    <property type="entry name" value="Glucose-6-phosphate isomerase like protein, domain 1"/>
    <property type="match status" value="1"/>
</dbReference>
<dbReference type="Proteomes" id="UP000388235">
    <property type="component" value="Chromosome"/>
</dbReference>
<accession>A0A5Q2QFW0</accession>
<dbReference type="CDD" id="cd05006">
    <property type="entry name" value="SIS_GmhA"/>
    <property type="match status" value="1"/>
</dbReference>